<feature type="transmembrane region" description="Helical" evidence="12">
    <location>
        <begin position="12"/>
        <end position="30"/>
    </location>
</feature>
<evidence type="ECO:0000256" key="11">
    <source>
        <dbReference type="ARBA" id="ARBA00023136"/>
    </source>
</evidence>
<protein>
    <recommendedName>
        <fullName evidence="4 12">Heme exporter protein D</fullName>
    </recommendedName>
</protein>
<organism evidence="13 14">
    <name type="scientific">Cognatiyoonia sediminum</name>
    <dbReference type="NCBI Taxonomy" id="1508389"/>
    <lineage>
        <taxon>Bacteria</taxon>
        <taxon>Pseudomonadati</taxon>
        <taxon>Pseudomonadota</taxon>
        <taxon>Alphaproteobacteria</taxon>
        <taxon>Rhodobacterales</taxon>
        <taxon>Paracoccaceae</taxon>
        <taxon>Cognatiyoonia</taxon>
    </lineage>
</organism>
<dbReference type="EMBL" id="FQXB01000001">
    <property type="protein sequence ID" value="SHG79198.1"/>
    <property type="molecule type" value="Genomic_DNA"/>
</dbReference>
<comment type="similarity">
    <text evidence="3 12">Belongs to the CcmD/CycX/HelD family.</text>
</comment>
<name>A0A1M5MPH4_9RHOB</name>
<evidence type="ECO:0000256" key="9">
    <source>
        <dbReference type="ARBA" id="ARBA00022748"/>
    </source>
</evidence>
<evidence type="ECO:0000256" key="10">
    <source>
        <dbReference type="ARBA" id="ARBA00022989"/>
    </source>
</evidence>
<keyword evidence="8 12" id="KW-0812">Transmembrane</keyword>
<dbReference type="AlphaFoldDB" id="A0A1M5MPH4"/>
<dbReference type="RefSeq" id="WP_072899680.1">
    <property type="nucleotide sequence ID" value="NZ_FQXB01000001.1"/>
</dbReference>
<dbReference type="Pfam" id="PF04995">
    <property type="entry name" value="CcmD"/>
    <property type="match status" value="1"/>
</dbReference>
<dbReference type="GO" id="GO:0015886">
    <property type="term" value="P:heme transport"/>
    <property type="evidence" value="ECO:0007669"/>
    <property type="project" value="InterPro"/>
</dbReference>
<dbReference type="Proteomes" id="UP000184074">
    <property type="component" value="Unassembled WGS sequence"/>
</dbReference>
<keyword evidence="7 12" id="KW-0997">Cell inner membrane</keyword>
<evidence type="ECO:0000256" key="6">
    <source>
        <dbReference type="ARBA" id="ARBA00022475"/>
    </source>
</evidence>
<accession>A0A1M5MPH4</accession>
<keyword evidence="10 12" id="KW-1133">Transmembrane helix</keyword>
<gene>
    <name evidence="13" type="ORF">SAMN05444003_0941</name>
</gene>
<reference evidence="13 14" key="1">
    <citation type="submission" date="2016-11" db="EMBL/GenBank/DDBJ databases">
        <authorList>
            <person name="Jaros S."/>
            <person name="Januszkiewicz K."/>
            <person name="Wedrychowicz H."/>
        </authorList>
    </citation>
    <scope>NUCLEOTIDE SEQUENCE [LARGE SCALE GENOMIC DNA]</scope>
    <source>
        <strain evidence="13 14">DSM 28715</strain>
    </source>
</reference>
<evidence type="ECO:0000256" key="8">
    <source>
        <dbReference type="ARBA" id="ARBA00022692"/>
    </source>
</evidence>
<keyword evidence="11 12" id="KW-0472">Membrane</keyword>
<comment type="function">
    <text evidence="1 12">Required for the export of heme to the periplasm for the biogenesis of c-type cytochromes.</text>
</comment>
<keyword evidence="9 12" id="KW-0201">Cytochrome c-type biogenesis</keyword>
<evidence type="ECO:0000313" key="14">
    <source>
        <dbReference type="Proteomes" id="UP000184074"/>
    </source>
</evidence>
<dbReference type="NCBIfam" id="TIGR03141">
    <property type="entry name" value="cytochro_ccmD"/>
    <property type="match status" value="1"/>
</dbReference>
<evidence type="ECO:0000256" key="12">
    <source>
        <dbReference type="RuleBase" id="RU363101"/>
    </source>
</evidence>
<dbReference type="OrthoDB" id="7874534at2"/>
<sequence length="46" mass="5148">MPDLGKYATEVLLSYGVTILLVAGLVWVSWRQSVAAKRRLEALEDE</sequence>
<evidence type="ECO:0000256" key="3">
    <source>
        <dbReference type="ARBA" id="ARBA00008741"/>
    </source>
</evidence>
<evidence type="ECO:0000256" key="4">
    <source>
        <dbReference type="ARBA" id="ARBA00016461"/>
    </source>
</evidence>
<keyword evidence="6 12" id="KW-1003">Cell membrane</keyword>
<proteinExistence type="inferred from homology"/>
<evidence type="ECO:0000313" key="13">
    <source>
        <dbReference type="EMBL" id="SHG79198.1"/>
    </source>
</evidence>
<evidence type="ECO:0000256" key="2">
    <source>
        <dbReference type="ARBA" id="ARBA00004377"/>
    </source>
</evidence>
<keyword evidence="5 12" id="KW-0813">Transport</keyword>
<dbReference type="InterPro" id="IPR007078">
    <property type="entry name" value="Haem_export_protD_CcmD"/>
</dbReference>
<evidence type="ECO:0000256" key="5">
    <source>
        <dbReference type="ARBA" id="ARBA00022448"/>
    </source>
</evidence>
<keyword evidence="14" id="KW-1185">Reference proteome</keyword>
<dbReference type="GO" id="GO:0017004">
    <property type="term" value="P:cytochrome complex assembly"/>
    <property type="evidence" value="ECO:0007669"/>
    <property type="project" value="UniProtKB-KW"/>
</dbReference>
<comment type="subcellular location">
    <subcellularLocation>
        <location evidence="2 12">Cell inner membrane</location>
        <topology evidence="2 12">Single-pass membrane protein</topology>
    </subcellularLocation>
</comment>
<evidence type="ECO:0000256" key="1">
    <source>
        <dbReference type="ARBA" id="ARBA00002442"/>
    </source>
</evidence>
<dbReference type="GO" id="GO:0005886">
    <property type="term" value="C:plasma membrane"/>
    <property type="evidence" value="ECO:0007669"/>
    <property type="project" value="UniProtKB-SubCell"/>
</dbReference>
<evidence type="ECO:0000256" key="7">
    <source>
        <dbReference type="ARBA" id="ARBA00022519"/>
    </source>
</evidence>